<feature type="signal peptide" evidence="1">
    <location>
        <begin position="1"/>
        <end position="21"/>
    </location>
</feature>
<evidence type="ECO:0000256" key="1">
    <source>
        <dbReference type="SAM" id="SignalP"/>
    </source>
</evidence>
<dbReference type="EMBL" id="VORW01000007">
    <property type="protein sequence ID" value="TXE11056.1"/>
    <property type="molecule type" value="Genomic_DNA"/>
</dbReference>
<sequence length="330" mass="36732">MAFKITPFFLLFSLLFSPAFSQNSNPTKVIFDTDMGPDYDDVGAITLLHAFADQGKIDILATIASTKYEGVAGVLDVLNTYFDRPDLPIAVPTDKAIEQKDWQHWTDTLLANYPHNIRRNTEVPDAVDLYRKILAAQPDQSVTLITVGFLTNISNLLKSKGDQHSPLSGVELVRAKVVKLISMAGKFPSGSEFNVNQDPKASQFVVTNWPRIIIYSGFEIGERIHSGIPLISNQEIKNSPVKDVFALSIPMDKQDVNGRMSWDQTAVWVAAMGYEKYFVLEEGQMQVADDGSNSWGISGKGQFRLVGKSNMMGIEKEINDLMMHQPKVKE</sequence>
<dbReference type="Proteomes" id="UP000321935">
    <property type="component" value="Unassembled WGS sequence"/>
</dbReference>
<dbReference type="Gene3D" id="3.90.245.10">
    <property type="entry name" value="Ribonucleoside hydrolase-like"/>
    <property type="match status" value="1"/>
</dbReference>
<dbReference type="Pfam" id="PF01156">
    <property type="entry name" value="IU_nuc_hydro"/>
    <property type="match status" value="1"/>
</dbReference>
<name>A0A5C7AQL3_9BACT</name>
<reference evidence="3 4" key="1">
    <citation type="submission" date="2019-08" db="EMBL/GenBank/DDBJ databases">
        <title>Genomes sequence of Algoriphagus aquimarinus ACAM450.</title>
        <authorList>
            <person name="Bowman J.P."/>
        </authorList>
    </citation>
    <scope>NUCLEOTIDE SEQUENCE [LARGE SCALE GENOMIC DNA]</scope>
    <source>
        <strain evidence="3 4">ACAM 450</strain>
    </source>
</reference>
<keyword evidence="3" id="KW-0378">Hydrolase</keyword>
<dbReference type="SUPFAM" id="SSF53590">
    <property type="entry name" value="Nucleoside hydrolase"/>
    <property type="match status" value="1"/>
</dbReference>
<dbReference type="AlphaFoldDB" id="A0A5C7AQL3"/>
<dbReference type="RefSeq" id="WP_146918098.1">
    <property type="nucleotide sequence ID" value="NZ_VORW01000007.1"/>
</dbReference>
<gene>
    <name evidence="3" type="ORF">ESV85_12570</name>
</gene>
<feature type="chain" id="PRO_5022750155" evidence="1">
    <location>
        <begin position="22"/>
        <end position="330"/>
    </location>
</feature>
<dbReference type="PANTHER" id="PTHR43264">
    <property type="match status" value="1"/>
</dbReference>
<accession>A0A5C7AQL3</accession>
<protein>
    <submittedName>
        <fullName evidence="3">Nucleoside hydrolase</fullName>
    </submittedName>
</protein>
<dbReference type="PANTHER" id="PTHR43264:SF1">
    <property type="entry name" value="INOSINE_URIDINE-PREFERRING NUCLEOSIDE HYDROLASE DOMAIN-CONTAINING PROTEIN"/>
    <property type="match status" value="1"/>
</dbReference>
<evidence type="ECO:0000313" key="4">
    <source>
        <dbReference type="Proteomes" id="UP000321935"/>
    </source>
</evidence>
<proteinExistence type="predicted"/>
<keyword evidence="1" id="KW-0732">Signal</keyword>
<dbReference type="GO" id="GO:0016799">
    <property type="term" value="F:hydrolase activity, hydrolyzing N-glycosyl compounds"/>
    <property type="evidence" value="ECO:0007669"/>
    <property type="project" value="InterPro"/>
</dbReference>
<dbReference type="InterPro" id="IPR036452">
    <property type="entry name" value="Ribo_hydro-like"/>
</dbReference>
<feature type="domain" description="Inosine/uridine-preferring nucleoside hydrolase" evidence="2">
    <location>
        <begin position="29"/>
        <end position="293"/>
    </location>
</feature>
<organism evidence="3 4">
    <name type="scientific">Algoriphagus aquimarinus</name>
    <dbReference type="NCBI Taxonomy" id="237018"/>
    <lineage>
        <taxon>Bacteria</taxon>
        <taxon>Pseudomonadati</taxon>
        <taxon>Bacteroidota</taxon>
        <taxon>Cytophagia</taxon>
        <taxon>Cytophagales</taxon>
        <taxon>Cyclobacteriaceae</taxon>
        <taxon>Algoriphagus</taxon>
    </lineage>
</organism>
<dbReference type="InterPro" id="IPR001910">
    <property type="entry name" value="Inosine/uridine_hydrolase_dom"/>
</dbReference>
<evidence type="ECO:0000259" key="2">
    <source>
        <dbReference type="Pfam" id="PF01156"/>
    </source>
</evidence>
<comment type="caution">
    <text evidence="3">The sequence shown here is derived from an EMBL/GenBank/DDBJ whole genome shotgun (WGS) entry which is preliminary data.</text>
</comment>
<dbReference type="OrthoDB" id="128573at2"/>
<evidence type="ECO:0000313" key="3">
    <source>
        <dbReference type="EMBL" id="TXE11056.1"/>
    </source>
</evidence>